<reference evidence="1 2" key="1">
    <citation type="submission" date="2021-03" db="EMBL/GenBank/DDBJ databases">
        <authorList>
            <person name="King G.J."/>
            <person name="Bancroft I."/>
            <person name="Baten A."/>
            <person name="Bloomfield J."/>
            <person name="Borpatragohain P."/>
            <person name="He Z."/>
            <person name="Irish N."/>
            <person name="Irwin J."/>
            <person name="Liu K."/>
            <person name="Mauleon R.P."/>
            <person name="Moore J."/>
            <person name="Morris R."/>
            <person name="Ostergaard L."/>
            <person name="Wang B."/>
            <person name="Wells R."/>
        </authorList>
    </citation>
    <scope>NUCLEOTIDE SEQUENCE [LARGE SCALE GENOMIC DNA]</scope>
    <source>
        <strain evidence="1">R-o-18</strain>
        <tissue evidence="1">Leaf</tissue>
    </source>
</reference>
<protein>
    <recommendedName>
        <fullName evidence="3">Bacterial surface antigen (D15) domain-containing protein</fullName>
    </recommendedName>
</protein>
<dbReference type="EMBL" id="JADBGQ010000002">
    <property type="protein sequence ID" value="KAG5411812.1"/>
    <property type="molecule type" value="Genomic_DNA"/>
</dbReference>
<sequence length="1188" mass="129253">MQRAKHFSYNNDHEVVASCSLATRILKHPNNRFSLSTLSLGDDFLRSDSPGAQTACDGAYRRPEGPLSIALLVLLPPLHQSSYLRYARSRGLGFDAGECSAAEALLLRWSLRLSMVSASGLRVGGSAWLLRVNGGSPLQVQGVARLGIEFLGSRFFVELGFSFYWCGVCRWILLPRRRVVVAVCSSSSRRTSSSRFMICSPGLILSKVGTSCSVVEFSGFRLGISLVLHFMLAGASDGFSSSSFSSSVLDGYGRVMVLVSLTVTACVRSSLTSQHYMGLLELLVVVREAIVCRLGLGYGVQRLRPVFLGSAPCDLTLSASCSQCTVLEVKVIEGHGTTIDVVLVNCVLHEGDQIVGPIVTTIRALLTPHPMKELRVKGLEHAIAGTALHVTEPDDDIEAMKEQAMEDMESIMGNCLAKPPPVVLVPPLFDYPPLSARNRMLESSYDLLFGKLALKCLFEDYFEVKDADHFSAKFMLKPTDDPHVDLVASVSSAVDGKVEGDASFRWQRDLSLSKIKNLQPLSTSSSPICFGGCQPGAWSPEASPSPFPLFILLRLCPLSPTRRDAWSSGRSSAAGSLICSGEVRSVVDPVVAFGLEACGGVVDSLPVVVVFVVSKRVLRCGEEYRASLSFRLVVLSIGQSDSFLLREAAVCSLESVVYGCAPLILVAALPLLNHPHFTYQKTGTGSLYRRLVSLVRFWLGQSGLAGVGGSNLKFPSSQCVVVRARCFKLSGSVAAVASACSFRVAFHALCGVNYKPGFGGFARSRGKYLDLPSIARLALHDSEGYMLRGVHRELATPETTQEFPASEATRRTSHFCDSSSMVRTTTDLSVSTTNPVLRVRSSGFYPKYGIGAFVVSPLISKKNDKLSDEHGIVGLRYASTNLSLGAIVSPFSSNADPLNPHSSKGRMAKECMAGKKDGKTYSGSAIWPLCDKSKDTEKYRDLRNWSCAASYGLGSRSPLSPSFNVGLELARNSQFIASFYQHLVVQRQVKNPFEENKVVGITNYIDLGFELQTRVDDSNTSNSLSDSSLQMAASWQANKNFLLKGKVGALSSTLTLAFKSWWNPSFTFNITATNNHRTGRTACGFGLRVDNLREASYQRADPNFVMLTPNKEHLADGIVWKMGQRPMLQSDLDAENFKTTLNAFQPPQQFDAEGILVDEAAKERLKQVLALKQVLVSLKAFTFLLQDN</sequence>
<organism evidence="1 2">
    <name type="scientific">Brassica rapa subsp. trilocularis</name>
    <dbReference type="NCBI Taxonomy" id="1813537"/>
    <lineage>
        <taxon>Eukaryota</taxon>
        <taxon>Viridiplantae</taxon>
        <taxon>Streptophyta</taxon>
        <taxon>Embryophyta</taxon>
        <taxon>Tracheophyta</taxon>
        <taxon>Spermatophyta</taxon>
        <taxon>Magnoliopsida</taxon>
        <taxon>eudicotyledons</taxon>
        <taxon>Gunneridae</taxon>
        <taxon>Pentapetalae</taxon>
        <taxon>rosids</taxon>
        <taxon>malvids</taxon>
        <taxon>Brassicales</taxon>
        <taxon>Brassicaceae</taxon>
        <taxon>Brassiceae</taxon>
        <taxon>Brassica</taxon>
    </lineage>
</organism>
<dbReference type="Gene3D" id="2.40.160.10">
    <property type="entry name" value="Porin"/>
    <property type="match status" value="1"/>
</dbReference>
<dbReference type="SUPFAM" id="SSF50447">
    <property type="entry name" value="Translation proteins"/>
    <property type="match status" value="1"/>
</dbReference>
<evidence type="ECO:0000313" key="2">
    <source>
        <dbReference type="Proteomes" id="UP000823674"/>
    </source>
</evidence>
<proteinExistence type="predicted"/>
<evidence type="ECO:0000313" key="1">
    <source>
        <dbReference type="EMBL" id="KAG5411812.1"/>
    </source>
</evidence>
<dbReference type="Proteomes" id="UP000823674">
    <property type="component" value="Chromosome A02"/>
</dbReference>
<dbReference type="InterPro" id="IPR009000">
    <property type="entry name" value="Transl_B-barrel_sf"/>
</dbReference>
<accession>A0ABQ7NLR9</accession>
<name>A0ABQ7NLR9_BRACM</name>
<dbReference type="InterPro" id="IPR023614">
    <property type="entry name" value="Porin_dom_sf"/>
</dbReference>
<evidence type="ECO:0008006" key="3">
    <source>
        <dbReference type="Google" id="ProtNLM"/>
    </source>
</evidence>
<keyword evidence="2" id="KW-1185">Reference proteome</keyword>
<dbReference type="CDD" id="cd03703">
    <property type="entry name" value="aeIF5B_II"/>
    <property type="match status" value="1"/>
</dbReference>
<gene>
    <name evidence="1" type="primary">A02p050760.1_BraROA</name>
    <name evidence="1" type="ORF">IGI04_008131</name>
</gene>
<dbReference type="PANTHER" id="PTHR35738:SF5">
    <property type="entry name" value="BACTERIAL SURFACE ANTIGEN (D15) DOMAIN-CONTAINING PROTEIN"/>
    <property type="match status" value="1"/>
</dbReference>
<comment type="caution">
    <text evidence="1">The sequence shown here is derived from an EMBL/GenBank/DDBJ whole genome shotgun (WGS) entry which is preliminary data.</text>
</comment>
<dbReference type="PANTHER" id="PTHR35738">
    <property type="entry name" value="OS05G0577800 PROTEIN"/>
    <property type="match status" value="1"/>
</dbReference>
<dbReference type="Gene3D" id="2.40.30.10">
    <property type="entry name" value="Translation factors"/>
    <property type="match status" value="1"/>
</dbReference>